<protein>
    <submittedName>
        <fullName evidence="1">5249_t:CDS:1</fullName>
    </submittedName>
</protein>
<dbReference type="SMART" id="SM00671">
    <property type="entry name" value="SEL1"/>
    <property type="match status" value="2"/>
</dbReference>
<organism evidence="1 2">
    <name type="scientific">Ambispora gerdemannii</name>
    <dbReference type="NCBI Taxonomy" id="144530"/>
    <lineage>
        <taxon>Eukaryota</taxon>
        <taxon>Fungi</taxon>
        <taxon>Fungi incertae sedis</taxon>
        <taxon>Mucoromycota</taxon>
        <taxon>Glomeromycotina</taxon>
        <taxon>Glomeromycetes</taxon>
        <taxon>Archaeosporales</taxon>
        <taxon>Ambisporaceae</taxon>
        <taxon>Ambispora</taxon>
    </lineage>
</organism>
<dbReference type="AlphaFoldDB" id="A0A9N9GYF7"/>
<dbReference type="SUPFAM" id="SSF81901">
    <property type="entry name" value="HCP-like"/>
    <property type="match status" value="1"/>
</dbReference>
<gene>
    <name evidence="1" type="ORF">AGERDE_LOCUS10885</name>
</gene>
<dbReference type="Proteomes" id="UP000789831">
    <property type="component" value="Unassembled WGS sequence"/>
</dbReference>
<accession>A0A9N9GYF7</accession>
<dbReference type="EMBL" id="CAJVPL010003816">
    <property type="protein sequence ID" value="CAG8638940.1"/>
    <property type="molecule type" value="Genomic_DNA"/>
</dbReference>
<keyword evidence="2" id="KW-1185">Reference proteome</keyword>
<name>A0A9N9GYF7_9GLOM</name>
<dbReference type="InterPro" id="IPR011990">
    <property type="entry name" value="TPR-like_helical_dom_sf"/>
</dbReference>
<comment type="caution">
    <text evidence="1">The sequence shown here is derived from an EMBL/GenBank/DDBJ whole genome shotgun (WGS) entry which is preliminary data.</text>
</comment>
<sequence length="220" mass="26318">MENLKSNLSETFFNELKKGYHQYRIQKRISEIAIPDYIEWNQIFEYLMDNVNTADDYVFLGWFSIFISDKIERSADESFSFQQYEKAFQIDPTNMFSQFLIAYCTYFGKGTTKDLAHADELYERFSNSGNHLCQYTFATRLMHKNKHDYKLRVSFMFKSAAMKEHIAAMLFLGDRYTNGIGIERDLHKALFWYAKYLKNDQYIEPNRFLKWVSSQIKKQV</sequence>
<evidence type="ECO:0000313" key="1">
    <source>
        <dbReference type="EMBL" id="CAG8638940.1"/>
    </source>
</evidence>
<dbReference type="InterPro" id="IPR006597">
    <property type="entry name" value="Sel1-like"/>
</dbReference>
<dbReference type="Gene3D" id="1.25.40.10">
    <property type="entry name" value="Tetratricopeptide repeat domain"/>
    <property type="match status" value="1"/>
</dbReference>
<evidence type="ECO:0000313" key="2">
    <source>
        <dbReference type="Proteomes" id="UP000789831"/>
    </source>
</evidence>
<reference evidence="1" key="1">
    <citation type="submission" date="2021-06" db="EMBL/GenBank/DDBJ databases">
        <authorList>
            <person name="Kallberg Y."/>
            <person name="Tangrot J."/>
            <person name="Rosling A."/>
        </authorList>
    </citation>
    <scope>NUCLEOTIDE SEQUENCE</scope>
    <source>
        <strain evidence="1">MT106</strain>
    </source>
</reference>
<dbReference type="Pfam" id="PF08238">
    <property type="entry name" value="Sel1"/>
    <property type="match status" value="2"/>
</dbReference>
<proteinExistence type="predicted"/>